<dbReference type="PANTHER" id="PTHR34220">
    <property type="entry name" value="SENSOR HISTIDINE KINASE YPDA"/>
    <property type="match status" value="1"/>
</dbReference>
<gene>
    <name evidence="2" type="ORF">GCM10009744_48240</name>
</gene>
<dbReference type="Proteomes" id="UP001501319">
    <property type="component" value="Unassembled WGS sequence"/>
</dbReference>
<proteinExistence type="predicted"/>
<protein>
    <submittedName>
        <fullName evidence="2">Histidine kinase</fullName>
    </submittedName>
</protein>
<dbReference type="InterPro" id="IPR010559">
    <property type="entry name" value="Sig_transdc_His_kin_internal"/>
</dbReference>
<dbReference type="SUPFAM" id="SSF55874">
    <property type="entry name" value="ATPase domain of HSP90 chaperone/DNA topoisomerase II/histidine kinase"/>
    <property type="match status" value="1"/>
</dbReference>
<accession>A0ABN2FL27</accession>
<evidence type="ECO:0000313" key="3">
    <source>
        <dbReference type="Proteomes" id="UP001501319"/>
    </source>
</evidence>
<evidence type="ECO:0000313" key="2">
    <source>
        <dbReference type="EMBL" id="GAA1650952.1"/>
    </source>
</evidence>
<sequence>MGRRVPAHQLLRHRGPGGLQAALGGLTGYRRGMFGRRRKHFGTPADKATYATLHTASLATPSLREGLTPAAAGKASKHLRDLLGTAAIAICDSSGVLAWDGVGGPYESNHRVDAKAIAANTLRTGRTHVLGPHDVACGDPQCPIRTAVVAPIVTEERVVAVLVAYSPRSSAALVRATEEVARWVSGQVELAELNKERTRAMEAELRALRAQISPHFIYNALAAIASFVRTDPERARELLLEFADFSRYALRRGGEFTTLSDELRNVERYLVLEQARFGERLMVSLLIAPEVLAVAIPFLVVQPLVENAVRHGLEGTTGAGRITIRALDRGSEAEISVEDDGAGSDPEVIRAALAGQATGDSIGLGNVDARLRQVYGDAYGLVVETALDAGTKVSFRVPKYSSGVHASA</sequence>
<evidence type="ECO:0000259" key="1">
    <source>
        <dbReference type="SMART" id="SM00387"/>
    </source>
</evidence>
<reference evidence="2 3" key="1">
    <citation type="journal article" date="2019" name="Int. J. Syst. Evol. Microbiol.">
        <title>The Global Catalogue of Microorganisms (GCM) 10K type strain sequencing project: providing services to taxonomists for standard genome sequencing and annotation.</title>
        <authorList>
            <consortium name="The Broad Institute Genomics Platform"/>
            <consortium name="The Broad Institute Genome Sequencing Center for Infectious Disease"/>
            <person name="Wu L."/>
            <person name="Ma J."/>
        </authorList>
    </citation>
    <scope>NUCLEOTIDE SEQUENCE [LARGE SCALE GENOMIC DNA]</scope>
    <source>
        <strain evidence="2 3">JCM 14306</strain>
    </source>
</reference>
<dbReference type="Gene3D" id="3.30.565.10">
    <property type="entry name" value="Histidine kinase-like ATPase, C-terminal domain"/>
    <property type="match status" value="1"/>
</dbReference>
<dbReference type="Pfam" id="PF06580">
    <property type="entry name" value="His_kinase"/>
    <property type="match status" value="1"/>
</dbReference>
<dbReference type="EMBL" id="BAAANE010000008">
    <property type="protein sequence ID" value="GAA1650952.1"/>
    <property type="molecule type" value="Genomic_DNA"/>
</dbReference>
<dbReference type="SUPFAM" id="SSF55781">
    <property type="entry name" value="GAF domain-like"/>
    <property type="match status" value="1"/>
</dbReference>
<keyword evidence="2" id="KW-0808">Transferase</keyword>
<dbReference type="SMART" id="SM00387">
    <property type="entry name" value="HATPase_c"/>
    <property type="match status" value="1"/>
</dbReference>
<dbReference type="Pfam" id="PF01590">
    <property type="entry name" value="GAF"/>
    <property type="match status" value="1"/>
</dbReference>
<dbReference type="PANTHER" id="PTHR34220:SF7">
    <property type="entry name" value="SENSOR HISTIDINE KINASE YPDA"/>
    <property type="match status" value="1"/>
</dbReference>
<name>A0ABN2FL27_9ACTN</name>
<dbReference type="Pfam" id="PF02518">
    <property type="entry name" value="HATPase_c"/>
    <property type="match status" value="1"/>
</dbReference>
<dbReference type="InterPro" id="IPR003018">
    <property type="entry name" value="GAF"/>
</dbReference>
<dbReference type="GO" id="GO:0016301">
    <property type="term" value="F:kinase activity"/>
    <property type="evidence" value="ECO:0007669"/>
    <property type="project" value="UniProtKB-KW"/>
</dbReference>
<organism evidence="2 3">
    <name type="scientific">Kribbella alba</name>
    <dbReference type="NCBI Taxonomy" id="190197"/>
    <lineage>
        <taxon>Bacteria</taxon>
        <taxon>Bacillati</taxon>
        <taxon>Actinomycetota</taxon>
        <taxon>Actinomycetes</taxon>
        <taxon>Propionibacteriales</taxon>
        <taxon>Kribbellaceae</taxon>
        <taxon>Kribbella</taxon>
    </lineage>
</organism>
<keyword evidence="2" id="KW-0418">Kinase</keyword>
<dbReference type="InterPro" id="IPR003594">
    <property type="entry name" value="HATPase_dom"/>
</dbReference>
<keyword evidence="3" id="KW-1185">Reference proteome</keyword>
<dbReference type="InterPro" id="IPR050640">
    <property type="entry name" value="Bact_2-comp_sensor_kinase"/>
</dbReference>
<dbReference type="InterPro" id="IPR036890">
    <property type="entry name" value="HATPase_C_sf"/>
</dbReference>
<comment type="caution">
    <text evidence="2">The sequence shown here is derived from an EMBL/GenBank/DDBJ whole genome shotgun (WGS) entry which is preliminary data.</text>
</comment>
<feature type="domain" description="Histidine kinase/HSP90-like ATPase" evidence="1">
    <location>
        <begin position="293"/>
        <end position="401"/>
    </location>
</feature>